<evidence type="ECO:0000259" key="6">
    <source>
        <dbReference type="SMART" id="SM00650"/>
    </source>
</evidence>
<dbReference type="InterPro" id="IPR020598">
    <property type="entry name" value="rRNA_Ade_methylase_Trfase_N"/>
</dbReference>
<dbReference type="InterPro" id="IPR001737">
    <property type="entry name" value="KsgA/Erm"/>
</dbReference>
<dbReference type="PROSITE" id="PS51689">
    <property type="entry name" value="SAM_RNA_A_N6_MT"/>
    <property type="match status" value="1"/>
</dbReference>
<name>A0ABU7RJ15_9BACT</name>
<dbReference type="Gene3D" id="1.10.8.100">
    <property type="entry name" value="Ribosomal RNA adenine dimethylase-like, domain 2"/>
    <property type="match status" value="1"/>
</dbReference>
<evidence type="ECO:0000313" key="8">
    <source>
        <dbReference type="Proteomes" id="UP001357452"/>
    </source>
</evidence>
<evidence type="ECO:0000256" key="4">
    <source>
        <dbReference type="ARBA" id="ARBA00022884"/>
    </source>
</evidence>
<dbReference type="InterPro" id="IPR020596">
    <property type="entry name" value="rRNA_Ade_Mease_Trfase_CS"/>
</dbReference>
<dbReference type="GO" id="GO:0032259">
    <property type="term" value="P:methylation"/>
    <property type="evidence" value="ECO:0007669"/>
    <property type="project" value="UniProtKB-KW"/>
</dbReference>
<comment type="similarity">
    <text evidence="5">Belongs to the class I-like SAM-binding methyltransferase superfamily. rRNA adenine N(6)-methyltransferase family.</text>
</comment>
<evidence type="ECO:0000313" key="7">
    <source>
        <dbReference type="EMBL" id="MEE6188002.1"/>
    </source>
</evidence>
<dbReference type="PANTHER" id="PTHR11727:SF7">
    <property type="entry name" value="DIMETHYLADENOSINE TRANSFERASE-RELATED"/>
    <property type="match status" value="1"/>
</dbReference>
<dbReference type="GO" id="GO:0008168">
    <property type="term" value="F:methyltransferase activity"/>
    <property type="evidence" value="ECO:0007669"/>
    <property type="project" value="UniProtKB-KW"/>
</dbReference>
<feature type="domain" description="Ribosomal RNA adenine methylase transferase N-terminal" evidence="6">
    <location>
        <begin position="21"/>
        <end position="186"/>
    </location>
</feature>
<dbReference type="RefSeq" id="WP_330975407.1">
    <property type="nucleotide sequence ID" value="NZ_JAZGLY010000008.1"/>
</dbReference>
<feature type="binding site" evidence="5">
    <location>
        <position position="103"/>
    </location>
    <ligand>
        <name>S-adenosyl-L-methionine</name>
        <dbReference type="ChEBI" id="CHEBI:59789"/>
    </ligand>
</feature>
<proteinExistence type="inferred from homology"/>
<dbReference type="NCBIfam" id="NF000499">
    <property type="entry name" value="Erm23S_rRNA_broad"/>
    <property type="match status" value="1"/>
</dbReference>
<organism evidence="7 8">
    <name type="scientific">Niabella digestorum</name>
    <dbReference type="NCBI Taxonomy" id="3117701"/>
    <lineage>
        <taxon>Bacteria</taxon>
        <taxon>Pseudomonadati</taxon>
        <taxon>Bacteroidota</taxon>
        <taxon>Chitinophagia</taxon>
        <taxon>Chitinophagales</taxon>
        <taxon>Chitinophagaceae</taxon>
        <taxon>Niabella</taxon>
    </lineage>
</organism>
<feature type="binding site" evidence="5">
    <location>
        <position position="87"/>
    </location>
    <ligand>
        <name>S-adenosyl-L-methionine</name>
        <dbReference type="ChEBI" id="CHEBI:59789"/>
    </ligand>
</feature>
<dbReference type="Gene3D" id="3.40.50.150">
    <property type="entry name" value="Vaccinia Virus protein VP39"/>
    <property type="match status" value="1"/>
</dbReference>
<dbReference type="InterPro" id="IPR029063">
    <property type="entry name" value="SAM-dependent_MTases_sf"/>
</dbReference>
<keyword evidence="3 5" id="KW-0949">S-adenosyl-L-methionine</keyword>
<dbReference type="Pfam" id="PF00398">
    <property type="entry name" value="RrnaAD"/>
    <property type="match status" value="1"/>
</dbReference>
<dbReference type="EMBL" id="JAZGLY010000008">
    <property type="protein sequence ID" value="MEE6188002.1"/>
    <property type="molecule type" value="Genomic_DNA"/>
</dbReference>
<feature type="binding site" evidence="5">
    <location>
        <position position="14"/>
    </location>
    <ligand>
        <name>S-adenosyl-L-methionine</name>
        <dbReference type="ChEBI" id="CHEBI:59789"/>
    </ligand>
</feature>
<feature type="binding site" evidence="5">
    <location>
        <position position="41"/>
    </location>
    <ligand>
        <name>S-adenosyl-L-methionine</name>
        <dbReference type="ChEBI" id="CHEBI:59789"/>
    </ligand>
</feature>
<keyword evidence="2 5" id="KW-0808">Transferase</keyword>
<evidence type="ECO:0000256" key="3">
    <source>
        <dbReference type="ARBA" id="ARBA00022691"/>
    </source>
</evidence>
<evidence type="ECO:0000256" key="5">
    <source>
        <dbReference type="PROSITE-ProRule" id="PRU01026"/>
    </source>
</evidence>
<dbReference type="PANTHER" id="PTHR11727">
    <property type="entry name" value="DIMETHYLADENOSINE TRANSFERASE"/>
    <property type="match status" value="1"/>
</dbReference>
<dbReference type="SMART" id="SM00650">
    <property type="entry name" value="rADc"/>
    <property type="match status" value="1"/>
</dbReference>
<accession>A0ABU7RJ15</accession>
<reference evidence="7 8" key="1">
    <citation type="submission" date="2024-01" db="EMBL/GenBank/DDBJ databases">
        <title>Niabella digestum sp. nov., isolated from waste digestion system.</title>
        <authorList>
            <person name="Zhang L."/>
        </authorList>
    </citation>
    <scope>NUCLEOTIDE SEQUENCE [LARGE SCALE GENOMIC DNA]</scope>
    <source>
        <strain evidence="7 8">A18</strain>
    </source>
</reference>
<dbReference type="SUPFAM" id="SSF53335">
    <property type="entry name" value="S-adenosyl-L-methionine-dependent methyltransferases"/>
    <property type="match status" value="1"/>
</dbReference>
<dbReference type="CDD" id="cd02440">
    <property type="entry name" value="AdoMet_MTases"/>
    <property type="match status" value="1"/>
</dbReference>
<keyword evidence="8" id="KW-1185">Reference proteome</keyword>
<evidence type="ECO:0000256" key="1">
    <source>
        <dbReference type="ARBA" id="ARBA00022603"/>
    </source>
</evidence>
<dbReference type="InterPro" id="IPR023165">
    <property type="entry name" value="rRNA_Ade_diMease-like_C"/>
</dbReference>
<keyword evidence="1 5" id="KW-0489">Methyltransferase</keyword>
<dbReference type="Proteomes" id="UP001357452">
    <property type="component" value="Unassembled WGS sequence"/>
</dbReference>
<evidence type="ECO:0000256" key="2">
    <source>
        <dbReference type="ARBA" id="ARBA00022679"/>
    </source>
</evidence>
<feature type="binding site" evidence="5">
    <location>
        <position position="62"/>
    </location>
    <ligand>
        <name>S-adenosyl-L-methionine</name>
        <dbReference type="ChEBI" id="CHEBI:59789"/>
    </ligand>
</feature>
<keyword evidence="4 5" id="KW-0694">RNA-binding</keyword>
<feature type="binding site" evidence="5">
    <location>
        <position position="16"/>
    </location>
    <ligand>
        <name>S-adenosyl-L-methionine</name>
        <dbReference type="ChEBI" id="CHEBI:59789"/>
    </ligand>
</feature>
<comment type="caution">
    <text evidence="7">The sequence shown here is derived from an EMBL/GenBank/DDBJ whole genome shotgun (WGS) entry which is preliminary data.</text>
</comment>
<dbReference type="PROSITE" id="PS01131">
    <property type="entry name" value="RRNA_A_DIMETH"/>
    <property type="match status" value="1"/>
</dbReference>
<protein>
    <submittedName>
        <fullName evidence="7">23S ribosomal RNA methyltransferase Erm</fullName>
    </submittedName>
</protein>
<gene>
    <name evidence="7" type="primary">erm</name>
    <name evidence="7" type="ORF">V2H41_12035</name>
</gene>
<sequence>MAKSKLPVRLTGQHFTIDKVLIADLIKQATIHKSDTVLDIGAGKGFLTVHLVKMCDQVIAIEKDKTLVKYLRLRFSNAHHVKIVGSDFRNYRMPSKPFKVVSNIPYGITSEILKILMYEHAENFVGGSIILQLEAAQKLVSNRLYNPFAVFYHTFFELRLLYKVSAKSFMPPPTVTSALLCIKRKNVRNCDLKHKQKYLAFVSCLLSNPNVSTRVAFKKIFRKRQLRVLAERFKIDLNAPITCLSPCQWNNCFLEMLDMVPEKFHPV</sequence>